<comment type="cofactor">
    <cofactor evidence="14 15">
        <name>Mn(2+)</name>
        <dbReference type="ChEBI" id="CHEBI:29035"/>
    </cofactor>
    <cofactor evidence="14 15">
        <name>Mg(2+)</name>
        <dbReference type="ChEBI" id="CHEBI:18420"/>
    </cofactor>
    <text evidence="14 15">Manganese or magnesium. Binds 1 divalent metal ion per monomer in the absence of substrate. May bind a second metal ion after substrate binding.</text>
</comment>
<feature type="binding site" evidence="14 15">
    <location>
        <position position="82"/>
    </location>
    <ligand>
        <name>a divalent metal cation</name>
        <dbReference type="ChEBI" id="CHEBI:60240"/>
    </ligand>
</feature>
<dbReference type="HAMAP" id="MF_00052_B">
    <property type="entry name" value="RNase_HII_B"/>
    <property type="match status" value="1"/>
</dbReference>
<dbReference type="CDD" id="cd07182">
    <property type="entry name" value="RNase_HII_bacteria_HII_like"/>
    <property type="match status" value="1"/>
</dbReference>
<evidence type="ECO:0000256" key="11">
    <source>
        <dbReference type="ARBA" id="ARBA00022759"/>
    </source>
</evidence>
<dbReference type="Pfam" id="PF01351">
    <property type="entry name" value="RNase_HII"/>
    <property type="match status" value="1"/>
</dbReference>
<name>A0A7X2XVS0_9LACO</name>
<keyword evidence="11 14" id="KW-0255">Endonuclease</keyword>
<evidence type="ECO:0000259" key="17">
    <source>
        <dbReference type="PROSITE" id="PS51975"/>
    </source>
</evidence>
<dbReference type="GO" id="GO:0004523">
    <property type="term" value="F:RNA-DNA hybrid ribonuclease activity"/>
    <property type="evidence" value="ECO:0007669"/>
    <property type="project" value="UniProtKB-UniRule"/>
</dbReference>
<dbReference type="InterPro" id="IPR036397">
    <property type="entry name" value="RNaseH_sf"/>
</dbReference>
<proteinExistence type="inferred from homology"/>
<comment type="catalytic activity">
    <reaction evidence="1 14 15 16">
        <text>Endonucleolytic cleavage to 5'-phosphomonoester.</text>
        <dbReference type="EC" id="3.1.26.4"/>
    </reaction>
</comment>
<evidence type="ECO:0000256" key="12">
    <source>
        <dbReference type="ARBA" id="ARBA00022801"/>
    </source>
</evidence>
<evidence type="ECO:0000256" key="8">
    <source>
        <dbReference type="ARBA" id="ARBA00022490"/>
    </source>
</evidence>
<keyword evidence="10 14" id="KW-0479">Metal-binding</keyword>
<keyword evidence="8 14" id="KW-0963">Cytoplasm</keyword>
<evidence type="ECO:0000256" key="16">
    <source>
        <dbReference type="RuleBase" id="RU003515"/>
    </source>
</evidence>
<evidence type="ECO:0000256" key="1">
    <source>
        <dbReference type="ARBA" id="ARBA00000077"/>
    </source>
</evidence>
<dbReference type="GO" id="GO:0032299">
    <property type="term" value="C:ribonuclease H2 complex"/>
    <property type="evidence" value="ECO:0007669"/>
    <property type="project" value="TreeGrafter"/>
</dbReference>
<comment type="subcellular location">
    <subcellularLocation>
        <location evidence="4 14">Cytoplasm</location>
    </subcellularLocation>
</comment>
<evidence type="ECO:0000256" key="6">
    <source>
        <dbReference type="ARBA" id="ARBA00012180"/>
    </source>
</evidence>
<dbReference type="GO" id="GO:0006298">
    <property type="term" value="P:mismatch repair"/>
    <property type="evidence" value="ECO:0007669"/>
    <property type="project" value="TreeGrafter"/>
</dbReference>
<evidence type="ECO:0000313" key="18">
    <source>
        <dbReference type="EMBL" id="MTV81186.1"/>
    </source>
</evidence>
<evidence type="ECO:0000256" key="14">
    <source>
        <dbReference type="HAMAP-Rule" id="MF_00052"/>
    </source>
</evidence>
<dbReference type="PANTHER" id="PTHR10954">
    <property type="entry name" value="RIBONUCLEASE H2 SUBUNIT A"/>
    <property type="match status" value="1"/>
</dbReference>
<evidence type="ECO:0000256" key="5">
    <source>
        <dbReference type="ARBA" id="ARBA00007383"/>
    </source>
</evidence>
<dbReference type="GO" id="GO:0005737">
    <property type="term" value="C:cytoplasm"/>
    <property type="evidence" value="ECO:0007669"/>
    <property type="project" value="UniProtKB-SubCell"/>
</dbReference>
<dbReference type="GO" id="GO:0030145">
    <property type="term" value="F:manganese ion binding"/>
    <property type="evidence" value="ECO:0007669"/>
    <property type="project" value="UniProtKB-UniRule"/>
</dbReference>
<dbReference type="Proteomes" id="UP000466388">
    <property type="component" value="Unassembled WGS sequence"/>
</dbReference>
<dbReference type="EC" id="3.1.26.4" evidence="6 14"/>
<dbReference type="NCBIfam" id="NF000595">
    <property type="entry name" value="PRK00015.1-3"/>
    <property type="match status" value="1"/>
</dbReference>
<dbReference type="NCBIfam" id="NF000594">
    <property type="entry name" value="PRK00015.1-1"/>
    <property type="match status" value="1"/>
</dbReference>
<dbReference type="PROSITE" id="PS51975">
    <property type="entry name" value="RNASE_H_2"/>
    <property type="match status" value="1"/>
</dbReference>
<feature type="binding site" evidence="14 15">
    <location>
        <position position="81"/>
    </location>
    <ligand>
        <name>a divalent metal cation</name>
        <dbReference type="ChEBI" id="CHEBI:60240"/>
    </ligand>
</feature>
<organism evidence="18 19">
    <name type="scientific">Secundilactobacillus folii</name>
    <dbReference type="NCBI Taxonomy" id="2678357"/>
    <lineage>
        <taxon>Bacteria</taxon>
        <taxon>Bacillati</taxon>
        <taxon>Bacillota</taxon>
        <taxon>Bacilli</taxon>
        <taxon>Lactobacillales</taxon>
        <taxon>Lactobacillaceae</taxon>
        <taxon>Secundilactobacillus</taxon>
    </lineage>
</organism>
<keyword evidence="9 14" id="KW-0540">Nuclease</keyword>
<gene>
    <name evidence="14" type="primary">rnhB</name>
    <name evidence="18" type="ORF">GM612_00780</name>
</gene>
<evidence type="ECO:0000256" key="2">
    <source>
        <dbReference type="ARBA" id="ARBA00001946"/>
    </source>
</evidence>
<dbReference type="PANTHER" id="PTHR10954:SF18">
    <property type="entry name" value="RIBONUCLEASE HII"/>
    <property type="match status" value="1"/>
</dbReference>
<evidence type="ECO:0000256" key="9">
    <source>
        <dbReference type="ARBA" id="ARBA00022722"/>
    </source>
</evidence>
<evidence type="ECO:0000256" key="4">
    <source>
        <dbReference type="ARBA" id="ARBA00004496"/>
    </source>
</evidence>
<evidence type="ECO:0000313" key="19">
    <source>
        <dbReference type="Proteomes" id="UP000466388"/>
    </source>
</evidence>
<reference evidence="18 19" key="1">
    <citation type="submission" date="2019-11" db="EMBL/GenBank/DDBJ databases">
        <title>Lactobacillus sp. nov. CRM56-3, isolated from fermented tea leaves.</title>
        <authorList>
            <person name="Phuengjayaem S."/>
            <person name="Tanasupawat S."/>
        </authorList>
    </citation>
    <scope>NUCLEOTIDE SEQUENCE [LARGE SCALE GENOMIC DNA]</scope>
    <source>
        <strain evidence="18 19">CRM56-3</strain>
    </source>
</reference>
<evidence type="ECO:0000256" key="3">
    <source>
        <dbReference type="ARBA" id="ARBA00004065"/>
    </source>
</evidence>
<dbReference type="InterPro" id="IPR012337">
    <property type="entry name" value="RNaseH-like_sf"/>
</dbReference>
<keyword evidence="19" id="KW-1185">Reference proteome</keyword>
<comment type="function">
    <text evidence="3 14 16">Endonuclease that specifically degrades the RNA of RNA-DNA hybrids.</text>
</comment>
<dbReference type="AlphaFoldDB" id="A0A7X2XVS0"/>
<protein>
    <recommendedName>
        <fullName evidence="7 14">Ribonuclease HII</fullName>
        <shortName evidence="14">RNase HII</shortName>
        <ecNumber evidence="6 14">3.1.26.4</ecNumber>
    </recommendedName>
</protein>
<keyword evidence="13 14" id="KW-0464">Manganese</keyword>
<evidence type="ECO:0000256" key="10">
    <source>
        <dbReference type="ARBA" id="ARBA00022723"/>
    </source>
</evidence>
<dbReference type="GO" id="GO:0003723">
    <property type="term" value="F:RNA binding"/>
    <property type="evidence" value="ECO:0007669"/>
    <property type="project" value="UniProtKB-UniRule"/>
</dbReference>
<dbReference type="InterPro" id="IPR001352">
    <property type="entry name" value="RNase_HII/HIII"/>
</dbReference>
<evidence type="ECO:0000256" key="13">
    <source>
        <dbReference type="ARBA" id="ARBA00023211"/>
    </source>
</evidence>
<accession>A0A7X2XVS0</accession>
<comment type="similarity">
    <text evidence="5 14 16">Belongs to the RNase HII family.</text>
</comment>
<dbReference type="Gene3D" id="3.30.420.10">
    <property type="entry name" value="Ribonuclease H-like superfamily/Ribonuclease H"/>
    <property type="match status" value="1"/>
</dbReference>
<dbReference type="InterPro" id="IPR022898">
    <property type="entry name" value="RNase_HII"/>
</dbReference>
<comment type="cofactor">
    <cofactor evidence="2">
        <name>Mg(2+)</name>
        <dbReference type="ChEBI" id="CHEBI:18420"/>
    </cofactor>
</comment>
<dbReference type="EMBL" id="WNJO01000001">
    <property type="protein sequence ID" value="MTV81186.1"/>
    <property type="molecule type" value="Genomic_DNA"/>
</dbReference>
<dbReference type="RefSeq" id="WP_155430472.1">
    <property type="nucleotide sequence ID" value="NZ_WNJO01000001.1"/>
</dbReference>
<dbReference type="SUPFAM" id="SSF53098">
    <property type="entry name" value="Ribonuclease H-like"/>
    <property type="match status" value="1"/>
</dbReference>
<keyword evidence="12 14" id="KW-0378">Hydrolase</keyword>
<evidence type="ECO:0000256" key="7">
    <source>
        <dbReference type="ARBA" id="ARBA00019179"/>
    </source>
</evidence>
<dbReference type="InterPro" id="IPR024567">
    <property type="entry name" value="RNase_HII/HIII_dom"/>
</dbReference>
<feature type="domain" description="RNase H type-2" evidence="17">
    <location>
        <begin position="75"/>
        <end position="259"/>
    </location>
</feature>
<evidence type="ECO:0000256" key="15">
    <source>
        <dbReference type="PROSITE-ProRule" id="PRU01319"/>
    </source>
</evidence>
<comment type="caution">
    <text evidence="18">The sequence shown here is derived from an EMBL/GenBank/DDBJ whole genome shotgun (WGS) entry which is preliminary data.</text>
</comment>
<dbReference type="GO" id="GO:0043137">
    <property type="term" value="P:DNA replication, removal of RNA primer"/>
    <property type="evidence" value="ECO:0007669"/>
    <property type="project" value="TreeGrafter"/>
</dbReference>
<sequence>MTLSKAPSISTLRQAFKMVTSTNDSLFNQYADDPRVGVQRLIQATHQRLAKLAVEKRAFKQRFFYEQQARQKGYQCIAGIDEVGRGPLAGPVVSCAIVLPADFDVIEVNDSKQLSDHQRETLYPQILNEAVSVGIGVVSNQQIDQLNIYQATRVAMLTAVKQLQVHPDQLLIDAMQIDSPIPQLKLIHGDAKSVSIGAASIVAKVFRDHLMQTYDVMYPGYGFTHNAGYGTKAHLQGLDSLGPCPIHRQTFAPVSNYFN</sequence>
<feature type="binding site" evidence="14 15">
    <location>
        <position position="173"/>
    </location>
    <ligand>
        <name>a divalent metal cation</name>
        <dbReference type="ChEBI" id="CHEBI:60240"/>
    </ligand>
</feature>
<dbReference type="FunFam" id="3.30.420.10:FF:000006">
    <property type="entry name" value="Ribonuclease HII"/>
    <property type="match status" value="1"/>
</dbReference>